<feature type="region of interest" description="Disordered" evidence="1">
    <location>
        <begin position="1"/>
        <end position="30"/>
    </location>
</feature>
<dbReference type="Proteomes" id="UP001497497">
    <property type="component" value="Unassembled WGS sequence"/>
</dbReference>
<dbReference type="InterPro" id="IPR057470">
    <property type="entry name" value="Ig_CFAP65_7th"/>
</dbReference>
<dbReference type="Pfam" id="PF25249">
    <property type="entry name" value="Ig_CFAP65_7th"/>
    <property type="match status" value="1"/>
</dbReference>
<evidence type="ECO:0000259" key="2">
    <source>
        <dbReference type="Pfam" id="PF24291"/>
    </source>
</evidence>
<organism evidence="7 8">
    <name type="scientific">Lymnaea stagnalis</name>
    <name type="common">Great pond snail</name>
    <name type="synonym">Helix stagnalis</name>
    <dbReference type="NCBI Taxonomy" id="6523"/>
    <lineage>
        <taxon>Eukaryota</taxon>
        <taxon>Metazoa</taxon>
        <taxon>Spiralia</taxon>
        <taxon>Lophotrochozoa</taxon>
        <taxon>Mollusca</taxon>
        <taxon>Gastropoda</taxon>
        <taxon>Heterobranchia</taxon>
        <taxon>Euthyneura</taxon>
        <taxon>Panpulmonata</taxon>
        <taxon>Hygrophila</taxon>
        <taxon>Lymnaeoidea</taxon>
        <taxon>Lymnaeidae</taxon>
        <taxon>Lymnaea</taxon>
    </lineage>
</organism>
<dbReference type="Gene3D" id="2.60.40.10">
    <property type="entry name" value="Immunoglobulins"/>
    <property type="match status" value="11"/>
</dbReference>
<dbReference type="EMBL" id="CAXITT010000009">
    <property type="protein sequence ID" value="CAL1526794.1"/>
    <property type="molecule type" value="Genomic_DNA"/>
</dbReference>
<proteinExistence type="predicted"/>
<evidence type="ECO:0000259" key="4">
    <source>
        <dbReference type="Pfam" id="PF24816"/>
    </source>
</evidence>
<keyword evidence="8" id="KW-1185">Reference proteome</keyword>
<name>A0AAV2GZH3_LYMST</name>
<protein>
    <submittedName>
        <fullName evidence="7">Uncharacterized protein</fullName>
    </submittedName>
</protein>
<dbReference type="InterPro" id="IPR058536">
    <property type="entry name" value="Ig_CFAP65_4th"/>
</dbReference>
<evidence type="ECO:0000259" key="3">
    <source>
        <dbReference type="Pfam" id="PF24507"/>
    </source>
</evidence>
<feature type="domain" description="CFAP65 tenth Ig-like" evidence="2">
    <location>
        <begin position="1220"/>
        <end position="1338"/>
    </location>
</feature>
<evidence type="ECO:0000259" key="6">
    <source>
        <dbReference type="Pfam" id="PF25249"/>
    </source>
</evidence>
<dbReference type="PANTHER" id="PTHR46127">
    <property type="entry name" value="CILIA- AND FLAGELLA-ASSOCIATED PROTEIN 65"/>
    <property type="match status" value="1"/>
</dbReference>
<feature type="domain" description="CFAP65 eight Ig-like" evidence="5">
    <location>
        <begin position="909"/>
        <end position="1015"/>
    </location>
</feature>
<gene>
    <name evidence="7" type="ORF">GSLYS_00000971001</name>
</gene>
<feature type="region of interest" description="Disordered" evidence="1">
    <location>
        <begin position="1696"/>
        <end position="1726"/>
    </location>
</feature>
<dbReference type="Pfam" id="PF24291">
    <property type="entry name" value="Ig_CFAP65"/>
    <property type="match status" value="1"/>
</dbReference>
<dbReference type="GO" id="GO:0031514">
    <property type="term" value="C:motile cilium"/>
    <property type="evidence" value="ECO:0007669"/>
    <property type="project" value="UniProtKB-SubCell"/>
</dbReference>
<dbReference type="InterPro" id="IPR013783">
    <property type="entry name" value="Ig-like_fold"/>
</dbReference>
<dbReference type="Pfam" id="PF25248">
    <property type="entry name" value="Ig_CFAP65_8th"/>
    <property type="match status" value="1"/>
</dbReference>
<dbReference type="InterPro" id="IPR052614">
    <property type="entry name" value="CFAP65"/>
</dbReference>
<accession>A0AAV2GZH3</accession>
<evidence type="ECO:0000256" key="1">
    <source>
        <dbReference type="SAM" id="MobiDB-lite"/>
    </source>
</evidence>
<dbReference type="InterPro" id="IPR056344">
    <property type="entry name" value="Ig_CFAP65-like_9th"/>
</dbReference>
<evidence type="ECO:0000259" key="5">
    <source>
        <dbReference type="Pfam" id="PF25248"/>
    </source>
</evidence>
<dbReference type="InterPro" id="IPR056305">
    <property type="entry name" value="Ig_CFAP65_10th"/>
</dbReference>
<dbReference type="PANTHER" id="PTHR46127:SF1">
    <property type="entry name" value="CILIA- AND FLAGELLA-ASSOCIATED PROTEIN 65"/>
    <property type="match status" value="1"/>
</dbReference>
<feature type="domain" description="CFAP65 fourth Ig-like" evidence="3">
    <location>
        <begin position="375"/>
        <end position="466"/>
    </location>
</feature>
<reference evidence="7 8" key="1">
    <citation type="submission" date="2024-04" db="EMBL/GenBank/DDBJ databases">
        <authorList>
            <consortium name="Genoscope - CEA"/>
            <person name="William W."/>
        </authorList>
    </citation>
    <scope>NUCLEOTIDE SEQUENCE [LARGE SCALE GENOMIC DNA]</scope>
</reference>
<feature type="domain" description="CFAP65-like ninth Ig-like" evidence="4">
    <location>
        <begin position="1035"/>
        <end position="1216"/>
    </location>
</feature>
<sequence>MPTGEIAPKQAQQIGRDGVKMETTSPPSMSPINSDIPDKIIYYGIETLNKLVWKGWEAGQEVSKKLVLKNLSGKTLKLTYRVPETRYFVTTFPKKIFLTAGSSFTLPISFRPLENEVYDDKITFTLKDGNEFSVHLKAVLPLIDISIPINLDFKMCAVKDAVSITFEVYNTGDVDTTVTWDVPQPFVIEPLDELVYQGGSASFKATFKPENAFVYEVTAVCKFGPSLQMIRPTMFYGIGKYPHLLVSLPGKNAKAANLDKINEVMTELDFGQLQVETGVAKMVELHNLVMVRTLFSVERVPGMPKMETAFNCLQTQGVAPPMSAMRIPLTFNPNVPNSTYVEYFEVHSVGRTSRSMIKCIGKAVGPRVELGKNFLNFKLIHEGHTGQRTLDIINKSDITAVYQFEIDSDQSVFKFPDTSGVLEPNSSKTIVIKFVPWHAINYHRRVAFLVHNQDPIFLDLLGTCHSAYAQPAILRGRHLIRYYTHVERGLSVIAPDALSDLLKSGRLETDENGCLFVNNEEDKAELVTKTSPKDVSTVDEYFNDGVHSPIVNIVPHVSLDVSILDFGNCQNFNLREERTVNITNHTRGKVTVQWITETSQVFSVSPDTLDIPPLKACSFRVTFKPSAENKLFGNELECYVFYKSLRDFSLVEDKTHCPPWCLTLKCLGHTFMPNNDTFLPHKTINPSLVVFPAVNVGESSHRTVVLTNNGDTPILYDLTESFNVDKCKSRCQAKEQKEIPFSVKPNKGILKKGHQIFTVCITPAEVSTSSHDLLFRLNDNKKYDQNIHLCGSAETAKVLLDNEGALYFRPTCVGTVTKRIYGFKNISRIPLRFQWVIGTADKKVLNVEPATGIVEPNEWTQQTWTFKPDEEKKYVIKPTLLAWGQGLSPSSSGGKKNQFCIRAVGEGALGDIQAEETYIDFGDIVVGSSGTQHFAIYNNGSCSLRYRLLIDGTEEGSGTTYSGEKQNTGIELSQREGIIPARSKQFIIATIRPMRRVTYQYAIKYQLIVPKTETIPAAVYEPQHLIYLLASGVYPMLFVTDIRPQGSAISLSKKNLWNLFSIDNLNAALDADPSSEELMFNAATRQSIRKHSSHLTKVVMDFNFSAAPIGAEPFIVTMMFQNSGTVSCDWVFMFPKDIELEMGFWVDDGERNTDELNEIKVMENKFFEITPKKGTLKPGEKTNVTVQYVHTMIGTDRLPVLLKIARGREIMLNFLGVTCEVDRPFIHFPSNKHRFNPVPIGELFSPVQVYELYNGGAVPVKYQLDLNPLDIIKSENFDQPIFECLNPTGTIAPGRTGYVEWRFFPLEAKTYMVDIPIHLENGDSTLVTFKGIGYDKRIMGDTMPFSDEPEISGVPRVQKAEIPGQLAYLSMERISFGNVPLFCQTRRLVFVTNKSRDRSIFFEWHVTSQADVKTLNIYPLRGEIAPGDYKMCRITFQSFTPPTFYDLDLICEISDLHEYTLYKKQLTAWEAERERQMNEFTITEKDLHADMRTPQVIELVDGTPTGRHSRLDAIADGRPVSSDGELSKFKTLPPIRQLTEDERRLKEKQLKKKQALLWEKPQPIKPSLLHLGITARTHDTKDFQTNFPREYNHYFIDRTLSLSAQRTKRPFLVPSHMECSKAESSIVASILGSCLRDLLDDTYFLHSLKEMMHDPIPYFSQFKEKPSAPIHGLSSTSKEATETLVLEQTVSRLDITVDDVEDTQPTDSDNAGSQGESTAAESVAKHQADLESDLMAEFSREIAQEKGKQMIKKQPEFGNTVEQILENTLLNLMFEAMSSEYSIVSKPRMIAMLRKNLNAANKNKINSV</sequence>
<feature type="compositionally biased region" description="Polar residues" evidence="1">
    <location>
        <begin position="1705"/>
        <end position="1720"/>
    </location>
</feature>
<dbReference type="Pfam" id="PF24816">
    <property type="entry name" value="Ig_CFAP65__9th"/>
    <property type="match status" value="1"/>
</dbReference>
<dbReference type="GO" id="GO:0005737">
    <property type="term" value="C:cytoplasm"/>
    <property type="evidence" value="ECO:0007669"/>
    <property type="project" value="UniProtKB-SubCell"/>
</dbReference>
<dbReference type="InterPro" id="IPR057467">
    <property type="entry name" value="Ig_CFAP65_8th"/>
</dbReference>
<evidence type="ECO:0000313" key="8">
    <source>
        <dbReference type="Proteomes" id="UP001497497"/>
    </source>
</evidence>
<dbReference type="Pfam" id="PF24507">
    <property type="entry name" value="Ig_CFAP65_4th"/>
    <property type="match status" value="1"/>
</dbReference>
<feature type="domain" description="CFAP65 seventh Ig-like" evidence="6">
    <location>
        <begin position="802"/>
        <end position="874"/>
    </location>
</feature>
<comment type="caution">
    <text evidence="7">The sequence shown here is derived from an EMBL/GenBank/DDBJ whole genome shotgun (WGS) entry which is preliminary data.</text>
</comment>
<evidence type="ECO:0000313" key="7">
    <source>
        <dbReference type="EMBL" id="CAL1526794.1"/>
    </source>
</evidence>